<dbReference type="PROSITE" id="PS00086">
    <property type="entry name" value="CYTOCHROME_P450"/>
    <property type="match status" value="1"/>
</dbReference>
<dbReference type="Pfam" id="PF00067">
    <property type="entry name" value="p450"/>
    <property type="match status" value="1"/>
</dbReference>
<evidence type="ECO:0008006" key="15">
    <source>
        <dbReference type="Google" id="ProtNLM"/>
    </source>
</evidence>
<dbReference type="InterPro" id="IPR001128">
    <property type="entry name" value="Cyt_P450"/>
</dbReference>
<dbReference type="GO" id="GO:0005789">
    <property type="term" value="C:endoplasmic reticulum membrane"/>
    <property type="evidence" value="ECO:0007669"/>
    <property type="project" value="UniProtKB-SubCell"/>
</dbReference>
<dbReference type="InterPro" id="IPR017972">
    <property type="entry name" value="Cyt_P450_CS"/>
</dbReference>
<dbReference type="InterPro" id="IPR036396">
    <property type="entry name" value="Cyt_P450_sf"/>
</dbReference>
<feature type="binding site" description="axial binding residue" evidence="11">
    <location>
        <position position="407"/>
    </location>
    <ligand>
        <name>heme</name>
        <dbReference type="ChEBI" id="CHEBI:30413"/>
    </ligand>
    <ligandPart>
        <name>Fe</name>
        <dbReference type="ChEBI" id="CHEBI:18248"/>
    </ligandPart>
</feature>
<keyword evidence="8 12" id="KW-0560">Oxidoreductase</keyword>
<evidence type="ECO:0000256" key="5">
    <source>
        <dbReference type="ARBA" id="ARBA00010617"/>
    </source>
</evidence>
<comment type="function">
    <text evidence="2">May be involved in the metabolism of insect hormones and in the breakdown of synthetic insecticides.</text>
</comment>
<protein>
    <recommendedName>
        <fullName evidence="15">Cytochrome P450</fullName>
    </recommendedName>
</protein>
<dbReference type="GO" id="GO:0020037">
    <property type="term" value="F:heme binding"/>
    <property type="evidence" value="ECO:0007669"/>
    <property type="project" value="InterPro"/>
</dbReference>
<dbReference type="EMBL" id="KZ308282">
    <property type="protein sequence ID" value="KAG8226448.1"/>
    <property type="molecule type" value="Genomic_DNA"/>
</dbReference>
<dbReference type="GO" id="GO:0004497">
    <property type="term" value="F:monooxygenase activity"/>
    <property type="evidence" value="ECO:0007669"/>
    <property type="project" value="UniProtKB-KW"/>
</dbReference>
<dbReference type="GO" id="GO:0005506">
    <property type="term" value="F:iron ion binding"/>
    <property type="evidence" value="ECO:0007669"/>
    <property type="project" value="InterPro"/>
</dbReference>
<keyword evidence="14" id="KW-1185">Reference proteome</keyword>
<dbReference type="SUPFAM" id="SSF48264">
    <property type="entry name" value="Cytochrome P450"/>
    <property type="match status" value="1"/>
</dbReference>
<dbReference type="InterPro" id="IPR002403">
    <property type="entry name" value="Cyt_P450_E_grp-IV"/>
</dbReference>
<dbReference type="Proteomes" id="UP000792457">
    <property type="component" value="Unassembled WGS sequence"/>
</dbReference>
<keyword evidence="10 12" id="KW-0503">Monooxygenase</keyword>
<evidence type="ECO:0000313" key="13">
    <source>
        <dbReference type="EMBL" id="KAG8226448.1"/>
    </source>
</evidence>
<keyword evidence="6 11" id="KW-0349">Heme</keyword>
<comment type="caution">
    <text evidence="13">The sequence shown here is derived from an EMBL/GenBank/DDBJ whole genome shotgun (WGS) entry which is preliminary data.</text>
</comment>
<dbReference type="PANTHER" id="PTHR24279">
    <property type="entry name" value="CYTOCHROME P450"/>
    <property type="match status" value="1"/>
</dbReference>
<gene>
    <name evidence="13" type="ORF">J437_LFUL003440</name>
</gene>
<evidence type="ECO:0000256" key="2">
    <source>
        <dbReference type="ARBA" id="ARBA00003690"/>
    </source>
</evidence>
<sequence length="460" mass="52885">MASVVLSRAIKSRTTSSLVNHALQASASVQVTAAQVDGNVAWDNARPFEKIPGPKPLPLIGNLHRFIPGIGELSTKDQLHMQKHLLEKYGKIVKITGIPGRRDMVMVYDPKWFEEMFRNESMWPHREFLQSLDYYRNVYRKDFFEGVGGVLVEQGERWKKFRSTVNPPMMQPRVALRYLKPITEVTNDLIKRTKSLRNSVGEMPDDFINELFKWALESIAVIALDHRLGCLDPNLKADSEPQKMIDAVSDFFAGLEVMELRPPLWKIMSTPTWRRFARAMDYFTDVSMKHINNAIERMNNRKPGEDYEPSVLEKLLQRDPNPKTACVMAIDMLIAGVDTTNVIMPHLSLSNTEEYNPLPSQFIPERWLKSRPGTDGSVGSAEDYDKVKDFKMNPFTYLPFGFGPRMCVGKRFAELEFAVLITKMVRHFHIDYNYGDMMFSSVLLHKPADPLKFKLTDRVY</sequence>
<evidence type="ECO:0000256" key="12">
    <source>
        <dbReference type="RuleBase" id="RU000461"/>
    </source>
</evidence>
<dbReference type="AlphaFoldDB" id="A0A8K0K1W2"/>
<comment type="cofactor">
    <cofactor evidence="1 11">
        <name>heme</name>
        <dbReference type="ChEBI" id="CHEBI:30413"/>
    </cofactor>
</comment>
<comment type="subcellular location">
    <subcellularLocation>
        <location evidence="4">Endoplasmic reticulum membrane</location>
        <topology evidence="4">Peripheral membrane protein</topology>
    </subcellularLocation>
    <subcellularLocation>
        <location evidence="3">Microsome membrane</location>
        <topology evidence="3">Peripheral membrane protein</topology>
    </subcellularLocation>
</comment>
<evidence type="ECO:0000313" key="14">
    <source>
        <dbReference type="Proteomes" id="UP000792457"/>
    </source>
</evidence>
<organism evidence="13 14">
    <name type="scientific">Ladona fulva</name>
    <name type="common">Scarce chaser dragonfly</name>
    <name type="synonym">Libellula fulva</name>
    <dbReference type="NCBI Taxonomy" id="123851"/>
    <lineage>
        <taxon>Eukaryota</taxon>
        <taxon>Metazoa</taxon>
        <taxon>Ecdysozoa</taxon>
        <taxon>Arthropoda</taxon>
        <taxon>Hexapoda</taxon>
        <taxon>Insecta</taxon>
        <taxon>Pterygota</taxon>
        <taxon>Palaeoptera</taxon>
        <taxon>Odonata</taxon>
        <taxon>Epiprocta</taxon>
        <taxon>Anisoptera</taxon>
        <taxon>Libelluloidea</taxon>
        <taxon>Libellulidae</taxon>
        <taxon>Ladona</taxon>
    </lineage>
</organism>
<evidence type="ECO:0000256" key="10">
    <source>
        <dbReference type="ARBA" id="ARBA00023033"/>
    </source>
</evidence>
<comment type="similarity">
    <text evidence="5 12">Belongs to the cytochrome P450 family.</text>
</comment>
<evidence type="ECO:0000256" key="1">
    <source>
        <dbReference type="ARBA" id="ARBA00001971"/>
    </source>
</evidence>
<dbReference type="PANTHER" id="PTHR24279:SF120">
    <property type="entry name" value="CYTOCHROME P450"/>
    <property type="match status" value="1"/>
</dbReference>
<evidence type="ECO:0000256" key="4">
    <source>
        <dbReference type="ARBA" id="ARBA00004406"/>
    </source>
</evidence>
<reference evidence="13" key="2">
    <citation type="submission" date="2017-10" db="EMBL/GenBank/DDBJ databases">
        <title>Ladona fulva Genome sequencing and assembly.</title>
        <authorList>
            <person name="Murali S."/>
            <person name="Richards S."/>
            <person name="Bandaranaike D."/>
            <person name="Bellair M."/>
            <person name="Blankenburg K."/>
            <person name="Chao H."/>
            <person name="Dinh H."/>
            <person name="Doddapaneni H."/>
            <person name="Dugan-Rocha S."/>
            <person name="Elkadiri S."/>
            <person name="Gnanaolivu R."/>
            <person name="Hernandez B."/>
            <person name="Skinner E."/>
            <person name="Javaid M."/>
            <person name="Lee S."/>
            <person name="Li M."/>
            <person name="Ming W."/>
            <person name="Munidasa M."/>
            <person name="Muniz J."/>
            <person name="Nguyen L."/>
            <person name="Hughes D."/>
            <person name="Osuji N."/>
            <person name="Pu L.-L."/>
            <person name="Puazo M."/>
            <person name="Qu C."/>
            <person name="Quiroz J."/>
            <person name="Raj R."/>
            <person name="Weissenberger G."/>
            <person name="Xin Y."/>
            <person name="Zou X."/>
            <person name="Han Y."/>
            <person name="Worley K."/>
            <person name="Muzny D."/>
            <person name="Gibbs R."/>
        </authorList>
    </citation>
    <scope>NUCLEOTIDE SEQUENCE</scope>
    <source>
        <strain evidence="13">Sampled in the wild</strain>
    </source>
</reference>
<name>A0A8K0K1W2_LADFU</name>
<evidence type="ECO:0000256" key="9">
    <source>
        <dbReference type="ARBA" id="ARBA00023004"/>
    </source>
</evidence>
<evidence type="ECO:0000256" key="8">
    <source>
        <dbReference type="ARBA" id="ARBA00023002"/>
    </source>
</evidence>
<dbReference type="OrthoDB" id="3945418at2759"/>
<dbReference type="InterPro" id="IPR050479">
    <property type="entry name" value="CYP11_CYP27_families"/>
</dbReference>
<dbReference type="PRINTS" id="PR00465">
    <property type="entry name" value="EP450IV"/>
</dbReference>
<reference evidence="13" key="1">
    <citation type="submission" date="2013-04" db="EMBL/GenBank/DDBJ databases">
        <authorList>
            <person name="Qu J."/>
            <person name="Murali S.C."/>
            <person name="Bandaranaike D."/>
            <person name="Bellair M."/>
            <person name="Blankenburg K."/>
            <person name="Chao H."/>
            <person name="Dinh H."/>
            <person name="Doddapaneni H."/>
            <person name="Downs B."/>
            <person name="Dugan-Rocha S."/>
            <person name="Elkadiri S."/>
            <person name="Gnanaolivu R.D."/>
            <person name="Hernandez B."/>
            <person name="Javaid M."/>
            <person name="Jayaseelan J.C."/>
            <person name="Lee S."/>
            <person name="Li M."/>
            <person name="Ming W."/>
            <person name="Munidasa M."/>
            <person name="Muniz J."/>
            <person name="Nguyen L."/>
            <person name="Ongeri F."/>
            <person name="Osuji N."/>
            <person name="Pu L.-L."/>
            <person name="Puazo M."/>
            <person name="Qu C."/>
            <person name="Quiroz J."/>
            <person name="Raj R."/>
            <person name="Weissenberger G."/>
            <person name="Xin Y."/>
            <person name="Zou X."/>
            <person name="Han Y."/>
            <person name="Richards S."/>
            <person name="Worley K."/>
            <person name="Muzny D."/>
            <person name="Gibbs R."/>
        </authorList>
    </citation>
    <scope>NUCLEOTIDE SEQUENCE</scope>
    <source>
        <strain evidence="13">Sampled in the wild</strain>
    </source>
</reference>
<evidence type="ECO:0000256" key="11">
    <source>
        <dbReference type="PIRSR" id="PIRSR602403-1"/>
    </source>
</evidence>
<dbReference type="GO" id="GO:0016705">
    <property type="term" value="F:oxidoreductase activity, acting on paired donors, with incorporation or reduction of molecular oxygen"/>
    <property type="evidence" value="ECO:0007669"/>
    <property type="project" value="InterPro"/>
</dbReference>
<keyword evidence="7 11" id="KW-0479">Metal-binding</keyword>
<evidence type="ECO:0000256" key="7">
    <source>
        <dbReference type="ARBA" id="ARBA00022723"/>
    </source>
</evidence>
<dbReference type="Gene3D" id="1.10.630.10">
    <property type="entry name" value="Cytochrome P450"/>
    <property type="match status" value="2"/>
</dbReference>
<keyword evidence="9 11" id="KW-0408">Iron</keyword>
<evidence type="ECO:0000256" key="3">
    <source>
        <dbReference type="ARBA" id="ARBA00004174"/>
    </source>
</evidence>
<proteinExistence type="inferred from homology"/>
<dbReference type="CDD" id="cd11054">
    <property type="entry name" value="CYP24A1-like"/>
    <property type="match status" value="1"/>
</dbReference>
<accession>A0A8K0K1W2</accession>
<evidence type="ECO:0000256" key="6">
    <source>
        <dbReference type="ARBA" id="ARBA00022617"/>
    </source>
</evidence>